<keyword evidence="4" id="KW-1185">Reference proteome</keyword>
<dbReference type="Pfam" id="PF01590">
    <property type="entry name" value="GAF"/>
    <property type="match status" value="1"/>
</dbReference>
<feature type="domain" description="GAF" evidence="2">
    <location>
        <begin position="115"/>
        <end position="217"/>
    </location>
</feature>
<dbReference type="STRING" id="183763.LP52_10280"/>
<reference evidence="4" key="1">
    <citation type="journal article" date="2015" name="Chem. Biol.">
        <title>Structure, bioactivity, and resistance mechanism of streptomonomicin, an unusual lasso Peptide from an understudied halophilic actinomycete.</title>
        <authorList>
            <person name="Metelev M."/>
            <person name="Tietz J.I."/>
            <person name="Melby J.O."/>
            <person name="Blair P.M."/>
            <person name="Zhu L."/>
            <person name="Livnat I."/>
            <person name="Severinov K."/>
            <person name="Mitchell D.A."/>
        </authorList>
    </citation>
    <scope>NUCLEOTIDE SEQUENCE [LARGE SCALE GENOMIC DNA]</scope>
    <source>
        <strain evidence="4">YIM 90003</strain>
    </source>
</reference>
<dbReference type="EMBL" id="JROO01000018">
    <property type="protein sequence ID" value="KIH98834.1"/>
    <property type="molecule type" value="Genomic_DNA"/>
</dbReference>
<dbReference type="OrthoDB" id="3928741at2"/>
<name>A0A0C2FHS6_9ACTN</name>
<organism evidence="3 4">
    <name type="scientific">Streptomonospora alba</name>
    <dbReference type="NCBI Taxonomy" id="183763"/>
    <lineage>
        <taxon>Bacteria</taxon>
        <taxon>Bacillati</taxon>
        <taxon>Actinomycetota</taxon>
        <taxon>Actinomycetes</taxon>
        <taxon>Streptosporangiales</taxon>
        <taxon>Nocardiopsidaceae</taxon>
        <taxon>Streptomonospora</taxon>
    </lineage>
</organism>
<dbReference type="InterPro" id="IPR029016">
    <property type="entry name" value="GAF-like_dom_sf"/>
</dbReference>
<evidence type="ECO:0000259" key="2">
    <source>
        <dbReference type="Pfam" id="PF01590"/>
    </source>
</evidence>
<dbReference type="Gene3D" id="3.30.450.40">
    <property type="match status" value="1"/>
</dbReference>
<comment type="caution">
    <text evidence="3">The sequence shown here is derived from an EMBL/GenBank/DDBJ whole genome shotgun (WGS) entry which is preliminary data.</text>
</comment>
<gene>
    <name evidence="3" type="ORF">LP52_10280</name>
</gene>
<accession>A0A0C2FHS6</accession>
<dbReference type="RefSeq" id="WP_040272784.1">
    <property type="nucleotide sequence ID" value="NZ_JROO01000018.1"/>
</dbReference>
<sequence>MAQPYLDTAVPAGVDPAEYARLLRRVHEAVFSGDRPPARLRPVIADSWERMRRCRIDPDVIRPAQVLPRDELQRHRAASPLADLLPLLREALMPVAEDASYVMIVADDKSRVLWRDGPVRMRHMADTMGMVEGSQWSEETVGTNAVGTSLAVDRPLQVHSAEHYARGLHQVTCSSAPVHDPRNGRPLGAVNVTGPARTVHPATLALVSAVAQHAESQLRGRHHAHLERLRAVAAPMLSGIGENALVVDAEGWTATAVHMDPPRRVLLPRGLQGGGTWLSGLGECRVEPLPGGWLLRPGPGEKPRPSEVVLDLADAAAPQVTVAGPSGTWTHRLTLRHCELLFLLSRRREGCSAAELAGDLFGDTERLVTVRAEMSRLRRRLGGVVESRPYRFNEGLRVEVRAPDRAAELLPASSAPGIRRARSEAARGLAPTGGTLPG</sequence>
<dbReference type="InterPro" id="IPR003018">
    <property type="entry name" value="GAF"/>
</dbReference>
<protein>
    <submittedName>
        <fullName evidence="3">Diguanylate cyclase</fullName>
    </submittedName>
</protein>
<evidence type="ECO:0000256" key="1">
    <source>
        <dbReference type="SAM" id="MobiDB-lite"/>
    </source>
</evidence>
<evidence type="ECO:0000313" key="4">
    <source>
        <dbReference type="Proteomes" id="UP000031675"/>
    </source>
</evidence>
<feature type="region of interest" description="Disordered" evidence="1">
    <location>
        <begin position="418"/>
        <end position="438"/>
    </location>
</feature>
<proteinExistence type="predicted"/>
<evidence type="ECO:0000313" key="3">
    <source>
        <dbReference type="EMBL" id="KIH98834.1"/>
    </source>
</evidence>
<dbReference type="AlphaFoldDB" id="A0A0C2FHS6"/>
<dbReference type="Proteomes" id="UP000031675">
    <property type="component" value="Unassembled WGS sequence"/>
</dbReference>